<evidence type="ECO:0000313" key="5">
    <source>
        <dbReference type="Proteomes" id="UP000013827"/>
    </source>
</evidence>
<evidence type="ECO:0000313" key="4">
    <source>
        <dbReference type="EnsemblProtists" id="EOD08959"/>
    </source>
</evidence>
<evidence type="ECO:0000256" key="1">
    <source>
        <dbReference type="ARBA" id="ARBA00022574"/>
    </source>
</evidence>
<dbReference type="eggNOG" id="KOG2110">
    <property type="taxonomic scope" value="Eukaryota"/>
</dbReference>
<reference evidence="5" key="1">
    <citation type="journal article" date="2013" name="Nature">
        <title>Pan genome of the phytoplankton Emiliania underpins its global distribution.</title>
        <authorList>
            <person name="Read B.A."/>
            <person name="Kegel J."/>
            <person name="Klute M.J."/>
            <person name="Kuo A."/>
            <person name="Lefebvre S.C."/>
            <person name="Maumus F."/>
            <person name="Mayer C."/>
            <person name="Miller J."/>
            <person name="Monier A."/>
            <person name="Salamov A."/>
            <person name="Young J."/>
            <person name="Aguilar M."/>
            <person name="Claverie J.M."/>
            <person name="Frickenhaus S."/>
            <person name="Gonzalez K."/>
            <person name="Herman E.K."/>
            <person name="Lin Y.C."/>
            <person name="Napier J."/>
            <person name="Ogata H."/>
            <person name="Sarno A.F."/>
            <person name="Shmutz J."/>
            <person name="Schroeder D."/>
            <person name="de Vargas C."/>
            <person name="Verret F."/>
            <person name="von Dassow P."/>
            <person name="Valentin K."/>
            <person name="Van de Peer Y."/>
            <person name="Wheeler G."/>
            <person name="Dacks J.B."/>
            <person name="Delwiche C.F."/>
            <person name="Dyhrman S.T."/>
            <person name="Glockner G."/>
            <person name="John U."/>
            <person name="Richards T."/>
            <person name="Worden A.Z."/>
            <person name="Zhang X."/>
            <person name="Grigoriev I.V."/>
            <person name="Allen A.E."/>
            <person name="Bidle K."/>
            <person name="Borodovsky M."/>
            <person name="Bowler C."/>
            <person name="Brownlee C."/>
            <person name="Cock J.M."/>
            <person name="Elias M."/>
            <person name="Gladyshev V.N."/>
            <person name="Groth M."/>
            <person name="Guda C."/>
            <person name="Hadaegh A."/>
            <person name="Iglesias-Rodriguez M.D."/>
            <person name="Jenkins J."/>
            <person name="Jones B.M."/>
            <person name="Lawson T."/>
            <person name="Leese F."/>
            <person name="Lindquist E."/>
            <person name="Lobanov A."/>
            <person name="Lomsadze A."/>
            <person name="Malik S.B."/>
            <person name="Marsh M.E."/>
            <person name="Mackinder L."/>
            <person name="Mock T."/>
            <person name="Mueller-Roeber B."/>
            <person name="Pagarete A."/>
            <person name="Parker M."/>
            <person name="Probert I."/>
            <person name="Quesneville H."/>
            <person name="Raines C."/>
            <person name="Rensing S.A."/>
            <person name="Riano-Pachon D.M."/>
            <person name="Richier S."/>
            <person name="Rokitta S."/>
            <person name="Shiraiwa Y."/>
            <person name="Soanes D.M."/>
            <person name="van der Giezen M."/>
            <person name="Wahlund T.M."/>
            <person name="Williams B."/>
            <person name="Wilson W."/>
            <person name="Wolfe G."/>
            <person name="Wurch L.L."/>
        </authorList>
    </citation>
    <scope>NUCLEOTIDE SEQUENCE</scope>
</reference>
<organism evidence="4 5">
    <name type="scientific">Emiliania huxleyi (strain CCMP1516)</name>
    <dbReference type="NCBI Taxonomy" id="280463"/>
    <lineage>
        <taxon>Eukaryota</taxon>
        <taxon>Haptista</taxon>
        <taxon>Haptophyta</taxon>
        <taxon>Prymnesiophyceae</taxon>
        <taxon>Isochrysidales</taxon>
        <taxon>Noelaerhabdaceae</taxon>
        <taxon>Emiliania</taxon>
    </lineage>
</organism>
<dbReference type="Pfam" id="PF21032">
    <property type="entry name" value="PROPPIN"/>
    <property type="match status" value="1"/>
</dbReference>
<dbReference type="GeneID" id="17255153"/>
<comment type="similarity">
    <text evidence="3">Belongs to the WD repeat PROPPIN family.</text>
</comment>
<dbReference type="InterPro" id="IPR036322">
    <property type="entry name" value="WD40_repeat_dom_sf"/>
</dbReference>
<dbReference type="STRING" id="2903.R1DJT6"/>
<accession>A0A0D3ICH4</accession>
<protein>
    <recommendedName>
        <fullName evidence="6">Autophagy-related protein 18</fullName>
    </recommendedName>
</protein>
<dbReference type="InterPro" id="IPR015943">
    <property type="entry name" value="WD40/YVTN_repeat-like_dom_sf"/>
</dbReference>
<keyword evidence="2" id="KW-0677">Repeat</keyword>
<sequence>MASPPPITASLLAYTFNQDATCLAIGTDRGYQIFTCEPWASAHSCSEGGVGVVELLHSSSLVALVGAGTRPGESTRRLVMLNTRTNTSICELNFSSSVLRVRMNASRLLVVLETRTHIFELSSMKLLHTLETARPASPLCNRSIEEYAPNRLGLADMCVAVGRCHAVLPAAAPGQILFFDALQLHALSTLHARKSALAALAISPCGSRVASASEKGAARPAQHAPPRAGTVIPTRVEDQLGTTVSVHSFPQGELLHAFRRGAIPASIYHLAFSSCLPPHDGAASGAGAAAATAQVWRCSRAAMPISGL</sequence>
<keyword evidence="5" id="KW-1185">Reference proteome</keyword>
<dbReference type="RefSeq" id="XP_005761388.1">
    <property type="nucleotide sequence ID" value="XM_005761331.1"/>
</dbReference>
<dbReference type="Gene3D" id="2.130.10.10">
    <property type="entry name" value="YVTN repeat-like/Quinoprotein amine dehydrogenase"/>
    <property type="match status" value="1"/>
</dbReference>
<dbReference type="PANTHER" id="PTHR11227">
    <property type="entry name" value="WD-REPEAT PROTEIN INTERACTING WITH PHOSPHOINOSIDES WIPI -RELATED"/>
    <property type="match status" value="1"/>
</dbReference>
<keyword evidence="1" id="KW-0853">WD repeat</keyword>
<dbReference type="HOGENOM" id="CLU_935198_0_0_1"/>
<reference evidence="4" key="2">
    <citation type="submission" date="2024-10" db="UniProtKB">
        <authorList>
            <consortium name="EnsemblProtists"/>
        </authorList>
    </citation>
    <scope>IDENTIFICATION</scope>
</reference>
<dbReference type="PaxDb" id="2903-EOD08959"/>
<dbReference type="InterPro" id="IPR048720">
    <property type="entry name" value="PROPPIN"/>
</dbReference>
<dbReference type="Proteomes" id="UP000013827">
    <property type="component" value="Unassembled WGS sequence"/>
</dbReference>
<dbReference type="AlphaFoldDB" id="A0A0D3ICH4"/>
<dbReference type="KEGG" id="ehx:EMIHUDRAFT_67987"/>
<dbReference type="OMA" id="HENCYLA"/>
<evidence type="ECO:0000256" key="2">
    <source>
        <dbReference type="ARBA" id="ARBA00022737"/>
    </source>
</evidence>
<name>A0A0D3ICH4_EMIH1</name>
<dbReference type="EnsemblProtists" id="EOD08959">
    <property type="protein sequence ID" value="EOD08959"/>
    <property type="gene ID" value="EMIHUDRAFT_67987"/>
</dbReference>
<evidence type="ECO:0000256" key="3">
    <source>
        <dbReference type="ARBA" id="ARBA00025740"/>
    </source>
</evidence>
<evidence type="ECO:0008006" key="6">
    <source>
        <dbReference type="Google" id="ProtNLM"/>
    </source>
</evidence>
<dbReference type="SUPFAM" id="SSF50978">
    <property type="entry name" value="WD40 repeat-like"/>
    <property type="match status" value="1"/>
</dbReference>
<proteinExistence type="inferred from homology"/>